<keyword evidence="3" id="KW-0732">Signal</keyword>
<feature type="disulfide bond" evidence="9">
    <location>
        <begin position="155"/>
        <end position="165"/>
    </location>
</feature>
<dbReference type="Proteomes" id="UP000708208">
    <property type="component" value="Unassembled WGS sequence"/>
</dbReference>
<keyword evidence="5" id="KW-1133">Transmembrane helix</keyword>
<keyword evidence="8" id="KW-0325">Glycoprotein</keyword>
<evidence type="ECO:0000259" key="10">
    <source>
        <dbReference type="PROSITE" id="PS50287"/>
    </source>
</evidence>
<evidence type="ECO:0000256" key="1">
    <source>
        <dbReference type="ARBA" id="ARBA00004167"/>
    </source>
</evidence>
<proteinExistence type="predicted"/>
<dbReference type="Pfam" id="PF00530">
    <property type="entry name" value="SRCR"/>
    <property type="match status" value="1"/>
</dbReference>
<organism evidence="11 12">
    <name type="scientific">Allacma fusca</name>
    <dbReference type="NCBI Taxonomy" id="39272"/>
    <lineage>
        <taxon>Eukaryota</taxon>
        <taxon>Metazoa</taxon>
        <taxon>Ecdysozoa</taxon>
        <taxon>Arthropoda</taxon>
        <taxon>Hexapoda</taxon>
        <taxon>Collembola</taxon>
        <taxon>Symphypleona</taxon>
        <taxon>Sminthuridae</taxon>
        <taxon>Allacma</taxon>
    </lineage>
</organism>
<dbReference type="OrthoDB" id="10016557at2759"/>
<evidence type="ECO:0000256" key="3">
    <source>
        <dbReference type="ARBA" id="ARBA00022729"/>
    </source>
</evidence>
<comment type="subcellular location">
    <subcellularLocation>
        <location evidence="1">Membrane</location>
        <topology evidence="1">Single-pass membrane protein</topology>
    </subcellularLocation>
</comment>
<comment type="caution">
    <text evidence="11">The sequence shown here is derived from an EMBL/GenBank/DDBJ whole genome shotgun (WGS) entry which is preliminary data.</text>
</comment>
<evidence type="ECO:0000313" key="11">
    <source>
        <dbReference type="EMBL" id="CAG7729956.1"/>
    </source>
</evidence>
<dbReference type="InterPro" id="IPR053243">
    <property type="entry name" value="SJ_maturation_regulator"/>
</dbReference>
<evidence type="ECO:0000256" key="5">
    <source>
        <dbReference type="ARBA" id="ARBA00022989"/>
    </source>
</evidence>
<dbReference type="GO" id="GO:0016020">
    <property type="term" value="C:membrane"/>
    <property type="evidence" value="ECO:0007669"/>
    <property type="project" value="UniProtKB-SubCell"/>
</dbReference>
<dbReference type="PANTHER" id="PTHR47653:SF1">
    <property type="entry name" value="DELETED IN MALIGNANT BRAIN TUMORS 1 PROTEIN"/>
    <property type="match status" value="1"/>
</dbReference>
<accession>A0A8J2KR61</accession>
<protein>
    <recommendedName>
        <fullName evidence="10">SRCR domain-containing protein</fullName>
    </recommendedName>
</protein>
<keyword evidence="2" id="KW-0812">Transmembrane</keyword>
<keyword evidence="6" id="KW-0472">Membrane</keyword>
<gene>
    <name evidence="11" type="ORF">AFUS01_LOCUS18639</name>
</gene>
<evidence type="ECO:0000256" key="8">
    <source>
        <dbReference type="ARBA" id="ARBA00023180"/>
    </source>
</evidence>
<comment type="caution">
    <text evidence="9">Lacks conserved residue(s) required for the propagation of feature annotation.</text>
</comment>
<keyword evidence="4" id="KW-0677">Repeat</keyword>
<dbReference type="EMBL" id="CAJVCH010187044">
    <property type="protein sequence ID" value="CAG7729956.1"/>
    <property type="molecule type" value="Genomic_DNA"/>
</dbReference>
<keyword evidence="7 9" id="KW-1015">Disulfide bond</keyword>
<feature type="domain" description="SRCR" evidence="10">
    <location>
        <begin position="85"/>
        <end position="189"/>
    </location>
</feature>
<dbReference type="GO" id="GO:0045217">
    <property type="term" value="P:cell-cell junction maintenance"/>
    <property type="evidence" value="ECO:0007669"/>
    <property type="project" value="TreeGrafter"/>
</dbReference>
<sequence>GTEDNRIVMSAALSKPPPEKRLNSYDNPTGNSFYSTVQYATVTENIIPLSDPQQDMTDADTNLNATMSLNRRKRSEPEGTDLPTVRLVEGPSPLVGRLQIFHRGHWRSVCSNSRNWTLTDMQTVCRELGFTGGEYWTWVDHLNDTKQLLWEKPQCQGLEKHVKDCSNWAGRQLGAGVCDHHPNVGLRCDPFHRFPSQVEHHWRGIRFENAQHREIYTHENTLRIKESLSSLKYVDITYAGVGTSYNASSAVESIGVPPLLNFLRIQHSAYNGINITNPTTAASIRNSTISYNG</sequence>
<dbReference type="PANTHER" id="PTHR47653">
    <property type="entry name" value="PROTEIN BARK BEETLE"/>
    <property type="match status" value="1"/>
</dbReference>
<feature type="non-terminal residue" evidence="11">
    <location>
        <position position="293"/>
    </location>
</feature>
<dbReference type="SMART" id="SM00202">
    <property type="entry name" value="SR"/>
    <property type="match status" value="1"/>
</dbReference>
<keyword evidence="12" id="KW-1185">Reference proteome</keyword>
<evidence type="ECO:0000256" key="6">
    <source>
        <dbReference type="ARBA" id="ARBA00023136"/>
    </source>
</evidence>
<dbReference type="InterPro" id="IPR001190">
    <property type="entry name" value="SRCR"/>
</dbReference>
<reference evidence="11" key="1">
    <citation type="submission" date="2021-06" db="EMBL/GenBank/DDBJ databases">
        <authorList>
            <person name="Hodson N. C."/>
            <person name="Mongue J. A."/>
            <person name="Jaron S. K."/>
        </authorList>
    </citation>
    <scope>NUCLEOTIDE SEQUENCE</scope>
</reference>
<dbReference type="AlphaFoldDB" id="A0A8J2KR61"/>
<evidence type="ECO:0000313" key="12">
    <source>
        <dbReference type="Proteomes" id="UP000708208"/>
    </source>
</evidence>
<evidence type="ECO:0000256" key="4">
    <source>
        <dbReference type="ARBA" id="ARBA00022737"/>
    </source>
</evidence>
<dbReference type="PROSITE" id="PS50287">
    <property type="entry name" value="SRCR_2"/>
    <property type="match status" value="1"/>
</dbReference>
<name>A0A8J2KR61_9HEXA</name>
<feature type="non-terminal residue" evidence="11">
    <location>
        <position position="1"/>
    </location>
</feature>
<evidence type="ECO:0000256" key="2">
    <source>
        <dbReference type="ARBA" id="ARBA00022692"/>
    </source>
</evidence>
<evidence type="ECO:0000256" key="9">
    <source>
        <dbReference type="PROSITE-ProRule" id="PRU00196"/>
    </source>
</evidence>
<evidence type="ECO:0000256" key="7">
    <source>
        <dbReference type="ARBA" id="ARBA00023157"/>
    </source>
</evidence>
<dbReference type="FunFam" id="3.10.250.10:FF:000016">
    <property type="entry name" value="Scavenger receptor cysteine-rich protein type 12"/>
    <property type="match status" value="1"/>
</dbReference>